<keyword evidence="2" id="KW-0547">Nucleotide-binding</keyword>
<evidence type="ECO:0000256" key="2">
    <source>
        <dbReference type="RuleBase" id="RU362119"/>
    </source>
</evidence>
<gene>
    <name evidence="5" type="ORF">ESZ54_02760</name>
</gene>
<proteinExistence type="inferred from homology"/>
<dbReference type="Proteomes" id="UP000310506">
    <property type="component" value="Unassembled WGS sequence"/>
</dbReference>
<dbReference type="GO" id="GO:0008768">
    <property type="term" value="F:UDP-sugar diphosphatase activity"/>
    <property type="evidence" value="ECO:0007669"/>
    <property type="project" value="TreeGrafter"/>
</dbReference>
<dbReference type="InterPro" id="IPR004843">
    <property type="entry name" value="Calcineurin-like_PHP"/>
</dbReference>
<protein>
    <submittedName>
        <fullName evidence="5">Bifunctional metallophosphatase/5'-nucleotidase</fullName>
    </submittedName>
</protein>
<sequence>MSNTLTLIHTNDIHSHFENWPRLSRIISRRQMLAQKNQSDYLTIDLGDFMDRQHPLTEASNGQENVRALNQAKYDFVTIGNNEGITNTKTQLNHLFDHAEFEVIISNLKDQVKGREPKWGKEVSFYTTDFGVKIALIALTAPMTLTYEPFGWLVTEPLLWLEQNLAKITAESDEIILLSHLGLPMDKEIAQKFPAIKVIIGSHTHHLLEEGLMVNDTLLTACGRYGEYLGEIKLLFEDGKLVSKAAQTFSVSNEPIFPKDKESIINYQTEGEKRLKATEVAIIKNPLGAEKTLIEVTLEAMMQKSHADCAIINSGLFLGSLNAGVVTRFDLHHILPHPMNLVKIQLDGRTLKALVSEIEYRREELKEKTIIGMKFRGKVFGEIWYHSISDFKSNGIRVGQEIVSDDTQYTLVTVDHLTFLPFFSDWFNQGKVEIISSLFLREIVGDYLHRLNE</sequence>
<dbReference type="PANTHER" id="PTHR11575:SF23">
    <property type="entry name" value="5-NUCLEOTIDASE FAMILY PROTEIN"/>
    <property type="match status" value="1"/>
</dbReference>
<comment type="similarity">
    <text evidence="2">Belongs to the 5'-nucleotidase family.</text>
</comment>
<evidence type="ECO:0000259" key="3">
    <source>
        <dbReference type="Pfam" id="PF00149"/>
    </source>
</evidence>
<dbReference type="SUPFAM" id="SSF55816">
    <property type="entry name" value="5'-nucleotidase (syn. UDP-sugar hydrolase), C-terminal domain"/>
    <property type="match status" value="1"/>
</dbReference>
<dbReference type="EMBL" id="SDGV01000005">
    <property type="protein sequence ID" value="THB61903.1"/>
    <property type="molecule type" value="Genomic_DNA"/>
</dbReference>
<evidence type="ECO:0000256" key="1">
    <source>
        <dbReference type="ARBA" id="ARBA00022729"/>
    </source>
</evidence>
<feature type="domain" description="5'-Nucleotidase C-terminal" evidence="4">
    <location>
        <begin position="289"/>
        <end position="417"/>
    </location>
</feature>
<dbReference type="GO" id="GO:0030288">
    <property type="term" value="C:outer membrane-bounded periplasmic space"/>
    <property type="evidence" value="ECO:0007669"/>
    <property type="project" value="TreeGrafter"/>
</dbReference>
<evidence type="ECO:0000313" key="5">
    <source>
        <dbReference type="EMBL" id="THB61903.1"/>
    </source>
</evidence>
<dbReference type="Gene3D" id="3.90.780.10">
    <property type="entry name" value="5'-Nucleotidase, C-terminal domain"/>
    <property type="match status" value="1"/>
</dbReference>
<evidence type="ECO:0000259" key="4">
    <source>
        <dbReference type="Pfam" id="PF02872"/>
    </source>
</evidence>
<comment type="caution">
    <text evidence="5">The sequence shown here is derived from an EMBL/GenBank/DDBJ whole genome shotgun (WGS) entry which is preliminary data.</text>
</comment>
<keyword evidence="2" id="KW-0378">Hydrolase</keyword>
<dbReference type="PRINTS" id="PR01607">
    <property type="entry name" value="APYRASEFAMLY"/>
</dbReference>
<accession>A0A4S3B7L7</accession>
<dbReference type="InterPro" id="IPR006179">
    <property type="entry name" value="5_nucleotidase/apyrase"/>
</dbReference>
<dbReference type="InterPro" id="IPR011240">
    <property type="entry name" value="Pesterase_YunD"/>
</dbReference>
<name>A0A4S3B7L7_9ENTE</name>
<dbReference type="PANTHER" id="PTHR11575">
    <property type="entry name" value="5'-NUCLEOTIDASE-RELATED"/>
    <property type="match status" value="1"/>
</dbReference>
<dbReference type="GO" id="GO:0000166">
    <property type="term" value="F:nucleotide binding"/>
    <property type="evidence" value="ECO:0007669"/>
    <property type="project" value="UniProtKB-KW"/>
</dbReference>
<dbReference type="GO" id="GO:0008253">
    <property type="term" value="F:5'-nucleotidase activity"/>
    <property type="evidence" value="ECO:0007669"/>
    <property type="project" value="TreeGrafter"/>
</dbReference>
<dbReference type="SUPFAM" id="SSF56300">
    <property type="entry name" value="Metallo-dependent phosphatases"/>
    <property type="match status" value="1"/>
</dbReference>
<organism evidence="5 6">
    <name type="scientific">Vagococcus silagei</name>
    <dbReference type="NCBI Taxonomy" id="2508885"/>
    <lineage>
        <taxon>Bacteria</taxon>
        <taxon>Bacillati</taxon>
        <taxon>Bacillota</taxon>
        <taxon>Bacilli</taxon>
        <taxon>Lactobacillales</taxon>
        <taxon>Enterococcaceae</taxon>
        <taxon>Vagococcus</taxon>
    </lineage>
</organism>
<feature type="domain" description="Calcineurin-like phosphoesterase" evidence="3">
    <location>
        <begin position="6"/>
        <end position="206"/>
    </location>
</feature>
<dbReference type="GO" id="GO:0009166">
    <property type="term" value="P:nucleotide catabolic process"/>
    <property type="evidence" value="ECO:0007669"/>
    <property type="project" value="InterPro"/>
</dbReference>
<dbReference type="GO" id="GO:0046872">
    <property type="term" value="F:metal ion binding"/>
    <property type="evidence" value="ECO:0007669"/>
    <property type="project" value="InterPro"/>
</dbReference>
<dbReference type="PIRSF" id="PIRSF036361">
    <property type="entry name" value="YunD"/>
    <property type="match status" value="1"/>
</dbReference>
<dbReference type="OrthoDB" id="9793179at2"/>
<dbReference type="Pfam" id="PF00149">
    <property type="entry name" value="Metallophos"/>
    <property type="match status" value="1"/>
</dbReference>
<reference evidence="5 6" key="1">
    <citation type="submission" date="2019-01" db="EMBL/GenBank/DDBJ databases">
        <title>Vagococcus silagei sp. nov. isolated from brewer's grain.</title>
        <authorList>
            <person name="Guu J.-R."/>
        </authorList>
    </citation>
    <scope>NUCLEOTIDE SEQUENCE [LARGE SCALE GENOMIC DNA]</scope>
    <source>
        <strain evidence="5 6">2B-2</strain>
    </source>
</reference>
<dbReference type="PROSITE" id="PS00785">
    <property type="entry name" value="5_NUCLEOTIDASE_1"/>
    <property type="match status" value="1"/>
</dbReference>
<dbReference type="Gene3D" id="3.60.21.10">
    <property type="match status" value="1"/>
</dbReference>
<dbReference type="InterPro" id="IPR008334">
    <property type="entry name" value="5'-Nucleotdase_C"/>
</dbReference>
<dbReference type="InterPro" id="IPR036907">
    <property type="entry name" value="5'-Nucleotdase_C_sf"/>
</dbReference>
<dbReference type="InterPro" id="IPR006146">
    <property type="entry name" value="5'-Nucleotdase_CS"/>
</dbReference>
<dbReference type="Pfam" id="PF02872">
    <property type="entry name" value="5_nucleotid_C"/>
    <property type="match status" value="1"/>
</dbReference>
<keyword evidence="6" id="KW-1185">Reference proteome</keyword>
<dbReference type="InterPro" id="IPR029052">
    <property type="entry name" value="Metallo-depent_PP-like"/>
</dbReference>
<evidence type="ECO:0000313" key="6">
    <source>
        <dbReference type="Proteomes" id="UP000310506"/>
    </source>
</evidence>
<dbReference type="CDD" id="cd00845">
    <property type="entry name" value="MPP_UshA_N_like"/>
    <property type="match status" value="1"/>
</dbReference>
<dbReference type="RefSeq" id="WP_136136157.1">
    <property type="nucleotide sequence ID" value="NZ_SDGV01000005.1"/>
</dbReference>
<keyword evidence="1" id="KW-0732">Signal</keyword>
<dbReference type="AlphaFoldDB" id="A0A4S3B7L7"/>